<evidence type="ECO:0000256" key="13">
    <source>
        <dbReference type="ARBA" id="ARBA00049003"/>
    </source>
</evidence>
<dbReference type="GO" id="GO:0005524">
    <property type="term" value="F:ATP binding"/>
    <property type="evidence" value="ECO:0007669"/>
    <property type="project" value="UniProtKB-UniRule"/>
</dbReference>
<evidence type="ECO:0000313" key="19">
    <source>
        <dbReference type="EMBL" id="ODM87970.1"/>
    </source>
</evidence>
<comment type="catalytic activity">
    <reaction evidence="14">
        <text>L-threonyl-[protein] + ATP = O-phospho-L-threonyl-[protein] + ADP + H(+)</text>
        <dbReference type="Rhea" id="RHEA:46608"/>
        <dbReference type="Rhea" id="RHEA-COMP:11060"/>
        <dbReference type="Rhea" id="RHEA-COMP:11605"/>
        <dbReference type="ChEBI" id="CHEBI:15378"/>
        <dbReference type="ChEBI" id="CHEBI:30013"/>
        <dbReference type="ChEBI" id="CHEBI:30616"/>
        <dbReference type="ChEBI" id="CHEBI:61977"/>
        <dbReference type="ChEBI" id="CHEBI:456216"/>
        <dbReference type="EC" id="2.7.12.1"/>
    </reaction>
</comment>
<evidence type="ECO:0000256" key="15">
    <source>
        <dbReference type="ARBA" id="ARBA00051680"/>
    </source>
</evidence>
<keyword evidence="8 16" id="KW-0067">ATP-binding</keyword>
<dbReference type="EMBL" id="LJIJ01004309">
    <property type="protein sequence ID" value="ODM87970.1"/>
    <property type="molecule type" value="Genomic_DNA"/>
</dbReference>
<evidence type="ECO:0000256" key="1">
    <source>
        <dbReference type="ARBA" id="ARBA00004496"/>
    </source>
</evidence>
<feature type="compositionally biased region" description="Basic and acidic residues" evidence="17">
    <location>
        <begin position="1018"/>
        <end position="1028"/>
    </location>
</feature>
<dbReference type="GO" id="GO:0004713">
    <property type="term" value="F:protein tyrosine kinase activity"/>
    <property type="evidence" value="ECO:0007669"/>
    <property type="project" value="UniProtKB-KW"/>
</dbReference>
<feature type="binding site" evidence="16">
    <location>
        <position position="668"/>
    </location>
    <ligand>
        <name>ATP</name>
        <dbReference type="ChEBI" id="CHEBI:30616"/>
    </ligand>
</feature>
<evidence type="ECO:0000256" key="6">
    <source>
        <dbReference type="ARBA" id="ARBA00022741"/>
    </source>
</evidence>
<gene>
    <name evidence="19" type="ORF">Ocin01_18714</name>
</gene>
<evidence type="ECO:0000256" key="5">
    <source>
        <dbReference type="ARBA" id="ARBA00022679"/>
    </source>
</evidence>
<dbReference type="PANTHER" id="PTHR46392:SF1">
    <property type="entry name" value="DUAL SERINE_THREONINE AND TYROSINE PROTEIN KINASE"/>
    <property type="match status" value="1"/>
</dbReference>
<keyword evidence="7 19" id="KW-0418">Kinase</keyword>
<accession>A0A1D2M4R7</accession>
<dbReference type="PROSITE" id="PS50011">
    <property type="entry name" value="PROTEIN_KINASE_DOM"/>
    <property type="match status" value="1"/>
</dbReference>
<dbReference type="OrthoDB" id="122279at2759"/>
<name>A0A1D2M4R7_ORCCI</name>
<evidence type="ECO:0000256" key="16">
    <source>
        <dbReference type="PROSITE-ProRule" id="PRU10141"/>
    </source>
</evidence>
<dbReference type="GO" id="GO:0004712">
    <property type="term" value="F:protein serine/threonine/tyrosine kinase activity"/>
    <property type="evidence" value="ECO:0007669"/>
    <property type="project" value="UniProtKB-EC"/>
</dbReference>
<comment type="catalytic activity">
    <reaction evidence="15">
        <text>L-tyrosyl-[protein] + ATP = O-phospho-L-tyrosyl-[protein] + ADP + H(+)</text>
        <dbReference type="Rhea" id="RHEA:10596"/>
        <dbReference type="Rhea" id="RHEA-COMP:10136"/>
        <dbReference type="Rhea" id="RHEA-COMP:20101"/>
        <dbReference type="ChEBI" id="CHEBI:15378"/>
        <dbReference type="ChEBI" id="CHEBI:30616"/>
        <dbReference type="ChEBI" id="CHEBI:46858"/>
        <dbReference type="ChEBI" id="CHEBI:61978"/>
        <dbReference type="ChEBI" id="CHEBI:456216"/>
        <dbReference type="EC" id="2.7.12.1"/>
    </reaction>
</comment>
<keyword evidence="4" id="KW-0723">Serine/threonine-protein kinase</keyword>
<dbReference type="GO" id="GO:0005737">
    <property type="term" value="C:cytoplasm"/>
    <property type="evidence" value="ECO:0007669"/>
    <property type="project" value="UniProtKB-SubCell"/>
</dbReference>
<evidence type="ECO:0000256" key="2">
    <source>
        <dbReference type="ARBA" id="ARBA00013203"/>
    </source>
</evidence>
<proteinExistence type="predicted"/>
<dbReference type="Pfam" id="PF00069">
    <property type="entry name" value="Pkinase"/>
    <property type="match status" value="1"/>
</dbReference>
<dbReference type="Gene3D" id="1.10.510.10">
    <property type="entry name" value="Transferase(Phosphotransferase) domain 1"/>
    <property type="match status" value="1"/>
</dbReference>
<dbReference type="OMA" id="VTRMVWE"/>
<dbReference type="GO" id="GO:0004674">
    <property type="term" value="F:protein serine/threonine kinase activity"/>
    <property type="evidence" value="ECO:0007669"/>
    <property type="project" value="UniProtKB-KW"/>
</dbReference>
<evidence type="ECO:0000313" key="20">
    <source>
        <dbReference type="Proteomes" id="UP000094527"/>
    </source>
</evidence>
<evidence type="ECO:0000256" key="14">
    <source>
        <dbReference type="ARBA" id="ARBA00049308"/>
    </source>
</evidence>
<dbReference type="InterPro" id="IPR017441">
    <property type="entry name" value="Protein_kinase_ATP_BS"/>
</dbReference>
<feature type="region of interest" description="Disordered" evidence="17">
    <location>
        <begin position="1018"/>
        <end position="1062"/>
    </location>
</feature>
<keyword evidence="20" id="KW-1185">Reference proteome</keyword>
<reference evidence="19 20" key="1">
    <citation type="journal article" date="2016" name="Genome Biol. Evol.">
        <title>Gene Family Evolution Reflects Adaptation to Soil Environmental Stressors in the Genome of the Collembolan Orchesella cincta.</title>
        <authorList>
            <person name="Faddeeva-Vakhrusheva A."/>
            <person name="Derks M.F."/>
            <person name="Anvar S.Y."/>
            <person name="Agamennone V."/>
            <person name="Suring W."/>
            <person name="Smit S."/>
            <person name="van Straalen N.M."/>
            <person name="Roelofs D."/>
        </authorList>
    </citation>
    <scope>NUCLEOTIDE SEQUENCE [LARGE SCALE GENOMIC DNA]</scope>
    <source>
        <tissue evidence="19">Mixed pool</tissue>
    </source>
</reference>
<evidence type="ECO:0000256" key="11">
    <source>
        <dbReference type="ARBA" id="ARBA00041268"/>
    </source>
</evidence>
<dbReference type="EC" id="2.7.12.1" evidence="2"/>
<dbReference type="GO" id="GO:0043066">
    <property type="term" value="P:negative regulation of apoptotic process"/>
    <property type="evidence" value="ECO:0007669"/>
    <property type="project" value="TreeGrafter"/>
</dbReference>
<dbReference type="Gene3D" id="3.30.200.20">
    <property type="entry name" value="Phosphorylase Kinase, domain 1"/>
    <property type="match status" value="1"/>
</dbReference>
<comment type="subcellular location">
    <subcellularLocation>
        <location evidence="1">Cytoplasm</location>
    </subcellularLocation>
</comment>
<evidence type="ECO:0000256" key="9">
    <source>
        <dbReference type="ARBA" id="ARBA00023137"/>
    </source>
</evidence>
<dbReference type="GO" id="GO:0044344">
    <property type="term" value="P:cellular response to fibroblast growth factor stimulus"/>
    <property type="evidence" value="ECO:0007669"/>
    <property type="project" value="TreeGrafter"/>
</dbReference>
<dbReference type="Proteomes" id="UP000094527">
    <property type="component" value="Unassembled WGS sequence"/>
</dbReference>
<protein>
    <recommendedName>
        <fullName evidence="10">Dual serine/threonine and tyrosine protein kinase</fullName>
        <ecNumber evidence="2">2.7.12.1</ecNumber>
    </recommendedName>
    <alternativeName>
        <fullName evidence="12">Dusty protein kinase</fullName>
    </alternativeName>
    <alternativeName>
        <fullName evidence="11">Receptor-interacting serine/threonine-protein kinase 5</fullName>
    </alternativeName>
</protein>
<dbReference type="PANTHER" id="PTHR46392">
    <property type="entry name" value="DUAL SERINE/THREONINE AND TYROSINE PROTEIN KINASE"/>
    <property type="match status" value="1"/>
</dbReference>
<evidence type="ECO:0000256" key="12">
    <source>
        <dbReference type="ARBA" id="ARBA00042638"/>
    </source>
</evidence>
<dbReference type="InterPro" id="IPR011009">
    <property type="entry name" value="Kinase-like_dom_sf"/>
</dbReference>
<organism evidence="19 20">
    <name type="scientific">Orchesella cincta</name>
    <name type="common">Springtail</name>
    <name type="synonym">Podura cincta</name>
    <dbReference type="NCBI Taxonomy" id="48709"/>
    <lineage>
        <taxon>Eukaryota</taxon>
        <taxon>Metazoa</taxon>
        <taxon>Ecdysozoa</taxon>
        <taxon>Arthropoda</taxon>
        <taxon>Hexapoda</taxon>
        <taxon>Collembola</taxon>
        <taxon>Entomobryomorpha</taxon>
        <taxon>Entomobryoidea</taxon>
        <taxon>Orchesellidae</taxon>
        <taxon>Orchesellinae</taxon>
        <taxon>Orchesella</taxon>
    </lineage>
</organism>
<keyword evidence="9" id="KW-0829">Tyrosine-protein kinase</keyword>
<comment type="catalytic activity">
    <reaction evidence="13">
        <text>L-seryl-[protein] + ATP = O-phospho-L-seryl-[protein] + ADP + H(+)</text>
        <dbReference type="Rhea" id="RHEA:17989"/>
        <dbReference type="Rhea" id="RHEA-COMP:9863"/>
        <dbReference type="Rhea" id="RHEA-COMP:11604"/>
        <dbReference type="ChEBI" id="CHEBI:15378"/>
        <dbReference type="ChEBI" id="CHEBI:29999"/>
        <dbReference type="ChEBI" id="CHEBI:30616"/>
        <dbReference type="ChEBI" id="CHEBI:83421"/>
        <dbReference type="ChEBI" id="CHEBI:456216"/>
        <dbReference type="EC" id="2.7.12.1"/>
    </reaction>
</comment>
<dbReference type="STRING" id="48709.A0A1D2M4R7"/>
<evidence type="ECO:0000256" key="10">
    <source>
        <dbReference type="ARBA" id="ARBA00040421"/>
    </source>
</evidence>
<dbReference type="SMART" id="SM00220">
    <property type="entry name" value="S_TKc"/>
    <property type="match status" value="1"/>
</dbReference>
<dbReference type="InterPro" id="IPR000719">
    <property type="entry name" value="Prot_kinase_dom"/>
</dbReference>
<keyword evidence="5" id="KW-0808">Transferase</keyword>
<evidence type="ECO:0000259" key="18">
    <source>
        <dbReference type="PROSITE" id="PS50011"/>
    </source>
</evidence>
<dbReference type="GO" id="GO:0045743">
    <property type="term" value="P:positive regulation of fibroblast growth factor receptor signaling pathway"/>
    <property type="evidence" value="ECO:0007669"/>
    <property type="project" value="TreeGrafter"/>
</dbReference>
<dbReference type="GO" id="GO:0070374">
    <property type="term" value="P:positive regulation of ERK1 and ERK2 cascade"/>
    <property type="evidence" value="ECO:0007669"/>
    <property type="project" value="TreeGrafter"/>
</dbReference>
<comment type="caution">
    <text evidence="19">The sequence shown here is derived from an EMBL/GenBank/DDBJ whole genome shotgun (WGS) entry which is preliminary data.</text>
</comment>
<dbReference type="InterPro" id="IPR051302">
    <property type="entry name" value="Dual_SerThr-Tyr_Kinase"/>
</dbReference>
<keyword evidence="3" id="KW-0963">Cytoplasm</keyword>
<dbReference type="SUPFAM" id="SSF56112">
    <property type="entry name" value="Protein kinase-like (PK-like)"/>
    <property type="match status" value="1"/>
</dbReference>
<evidence type="ECO:0000256" key="7">
    <source>
        <dbReference type="ARBA" id="ARBA00022777"/>
    </source>
</evidence>
<dbReference type="AlphaFoldDB" id="A0A1D2M4R7"/>
<evidence type="ECO:0000256" key="3">
    <source>
        <dbReference type="ARBA" id="ARBA00022490"/>
    </source>
</evidence>
<dbReference type="InterPro" id="IPR008271">
    <property type="entry name" value="Ser/Thr_kinase_AS"/>
</dbReference>
<dbReference type="PROSITE" id="PS00107">
    <property type="entry name" value="PROTEIN_KINASE_ATP"/>
    <property type="match status" value="1"/>
</dbReference>
<evidence type="ECO:0000256" key="8">
    <source>
        <dbReference type="ARBA" id="ARBA00022840"/>
    </source>
</evidence>
<evidence type="ECO:0000256" key="17">
    <source>
        <dbReference type="SAM" id="MobiDB-lite"/>
    </source>
</evidence>
<dbReference type="PROSITE" id="PS00108">
    <property type="entry name" value="PROTEIN_KINASE_ST"/>
    <property type="match status" value="1"/>
</dbReference>
<evidence type="ECO:0000256" key="4">
    <source>
        <dbReference type="ARBA" id="ARBA00022527"/>
    </source>
</evidence>
<sequence length="1062" mass="120132">MEAHRDAWNLKQKAKMRIGLRSEFHRFSQNGVLLKRLYSDTLKALDDIYFSGVIPKEAWKNLDGKVKEIHKLRSTIGRPPSVIILGQNCRAKAILVNELLGQTQLPVEESTEALSWRMVRFKYSRGKSQVLLTLGSSYELVENLQENHWKSRQIGIRNVDLAVPEKEATGPLEDNPVVEVHLEHPLLQSSVQMVVPPTGNLKNLREVLHELFETTTPIVLYGVAGDNLSEELPVFFIRMPTSEETSGLTEVDRNEVLNHGGFLFTPEGGTSCGLLDPSCGNSDNIPNQLELLGSFLSQGADGSSSTIEAASVNANDPPRNEVVTSRLLDLICNISLSQHPISYMMYIQNYCLQLFILSAFDMAREMQVTPKRIEYARIKEAELFDNLLRIAEKKQDEMCNLIAETINERKEDILQKAERHQFDDPFVRNWEGPLSGKLVSQCMDEIRELVVLDLNNILAQKLINSVYCLHDTFLGTLERCISSLERNINDIEDDSALASVALKQILTAAYQINISSDRSSSLLKGLIDKVKRILEALPWCTVESADASWRRTVANDILKVNLVCQKQLAQTLCGQLREKLKASHESFIVALRHLETHHNERLEKTGEQGFRLRKIHAPRLARLSLETSSIIDFLRFGMPSYGKEVGRGQYGVVYACEYWGPFRPCAVKSVVPMDDKHWNDLAMEFYFMRSIPENERVVRVRGSVIDHSYAGGIPAVLIIMDKLSRDLYCAIKVGLPWLTRLQVALDVVSGIRYLHSQGLVHRDIKLKNILLDDKNRAKLTDLGFCKPEAMMSGSIVGTPIHMAPELFSGQYDNSVDVYAFGILFWYLCAGTVKLPQAFEQCQNKELLWNSVRKGCRPEKLKEFDEECWQLMETCWAGQPSQRPLLGLVEPVLQSIRLRYQRGDSVMQERMSTRKKQRQMRVLSWPNPEDLKPEEFAYLGVGEPNEPGASRGNNIIGPDEPVHPFQMDPIPPLDIPVPNIVDTVRVPNEISDMDRTLYEHRGSNAFLEQSLDRFAVDEGFHCDTPEPRSGKNAYDDGPTESNRAGDESPQDQFPLSVPFHNGV</sequence>
<feature type="domain" description="Protein kinase" evidence="18">
    <location>
        <begin position="639"/>
        <end position="892"/>
    </location>
</feature>
<keyword evidence="6 16" id="KW-0547">Nucleotide-binding</keyword>